<accession>A0A918CBV9</accession>
<evidence type="ECO:0000313" key="3">
    <source>
        <dbReference type="Proteomes" id="UP000603865"/>
    </source>
</evidence>
<dbReference type="GO" id="GO:0015074">
    <property type="term" value="P:DNA integration"/>
    <property type="evidence" value="ECO:0007669"/>
    <property type="project" value="InterPro"/>
</dbReference>
<proteinExistence type="predicted"/>
<dbReference type="GO" id="GO:0004803">
    <property type="term" value="F:transposase activity"/>
    <property type="evidence" value="ECO:0007669"/>
    <property type="project" value="TreeGrafter"/>
</dbReference>
<dbReference type="PANTHER" id="PTHR10948">
    <property type="entry name" value="TRANSPOSASE"/>
    <property type="match status" value="1"/>
</dbReference>
<dbReference type="InterPro" id="IPR012337">
    <property type="entry name" value="RNaseH-like_sf"/>
</dbReference>
<dbReference type="Gene3D" id="3.30.420.10">
    <property type="entry name" value="Ribonuclease H-like superfamily/Ribonuclease H"/>
    <property type="match status" value="1"/>
</dbReference>
<dbReference type="InterPro" id="IPR036397">
    <property type="entry name" value="RNaseH_sf"/>
</dbReference>
<dbReference type="EMBL" id="BMQL01000015">
    <property type="protein sequence ID" value="GGR13380.1"/>
    <property type="molecule type" value="Genomic_DNA"/>
</dbReference>
<keyword evidence="3" id="KW-1185">Reference proteome</keyword>
<organism evidence="2 3">
    <name type="scientific">Deinococcus ruber</name>
    <dbReference type="NCBI Taxonomy" id="1848197"/>
    <lineage>
        <taxon>Bacteria</taxon>
        <taxon>Thermotogati</taxon>
        <taxon>Deinococcota</taxon>
        <taxon>Deinococci</taxon>
        <taxon>Deinococcales</taxon>
        <taxon>Deinococcaceae</taxon>
        <taxon>Deinococcus</taxon>
    </lineage>
</organism>
<protein>
    <recommendedName>
        <fullName evidence="1">Integrase catalytic domain-containing protein</fullName>
    </recommendedName>
</protein>
<comment type="caution">
    <text evidence="2">The sequence shown here is derived from an EMBL/GenBank/DDBJ whole genome shotgun (WGS) entry which is preliminary data.</text>
</comment>
<dbReference type="PROSITE" id="PS50994">
    <property type="entry name" value="INTEGRASE"/>
    <property type="match status" value="1"/>
</dbReference>
<dbReference type="InterPro" id="IPR053392">
    <property type="entry name" value="Transposase_IS30-like"/>
</dbReference>
<dbReference type="Proteomes" id="UP000603865">
    <property type="component" value="Unassembled WGS sequence"/>
</dbReference>
<name>A0A918CBV9_9DEIO</name>
<sequence>MRRLPLDFPDDTTRRISHEAIDQALYIEAREALPRELTANLRTGRALRVPRARRSRPGKTFVVPTVMLKERPTEALDREIPGHWEGDLMLGLDSSAIGTLVERTTRFTMLLHLPRMADHGVEARVKNGPTLSGHGADVVREAITSSIKGVPQQLRRSLTWDQGAEMSQHVQLRLDTGMGVYVCDPQSPWQRGTNENTNSVLRQYFPKGTDLSLHSPDDLATVSATLNARPRKVLDWRTPHEAFERVLHAIQAAGATTG</sequence>
<feature type="domain" description="Integrase catalytic" evidence="1">
    <location>
        <begin position="68"/>
        <end position="247"/>
    </location>
</feature>
<reference evidence="2" key="2">
    <citation type="submission" date="2020-09" db="EMBL/GenBank/DDBJ databases">
        <authorList>
            <person name="Sun Q."/>
            <person name="Ohkuma M."/>
        </authorList>
    </citation>
    <scope>NUCLEOTIDE SEQUENCE</scope>
    <source>
        <strain evidence="2">JCM 31311</strain>
    </source>
</reference>
<dbReference type="SUPFAM" id="SSF53098">
    <property type="entry name" value="Ribonuclease H-like"/>
    <property type="match status" value="1"/>
</dbReference>
<dbReference type="InterPro" id="IPR051917">
    <property type="entry name" value="Transposase-Integrase"/>
</dbReference>
<dbReference type="GO" id="GO:0003676">
    <property type="term" value="F:nucleic acid binding"/>
    <property type="evidence" value="ECO:0007669"/>
    <property type="project" value="InterPro"/>
</dbReference>
<dbReference type="PANTHER" id="PTHR10948:SF23">
    <property type="entry name" value="TRANSPOSASE INSI FOR INSERTION SEQUENCE ELEMENT IS30A-RELATED"/>
    <property type="match status" value="1"/>
</dbReference>
<dbReference type="AlphaFoldDB" id="A0A918CBV9"/>
<evidence type="ECO:0000313" key="2">
    <source>
        <dbReference type="EMBL" id="GGR13380.1"/>
    </source>
</evidence>
<dbReference type="GO" id="GO:0005829">
    <property type="term" value="C:cytosol"/>
    <property type="evidence" value="ECO:0007669"/>
    <property type="project" value="TreeGrafter"/>
</dbReference>
<reference evidence="2" key="1">
    <citation type="journal article" date="2014" name="Int. J. Syst. Evol. Microbiol.">
        <title>Complete genome sequence of Corynebacterium casei LMG S-19264T (=DSM 44701T), isolated from a smear-ripened cheese.</title>
        <authorList>
            <consortium name="US DOE Joint Genome Institute (JGI-PGF)"/>
            <person name="Walter F."/>
            <person name="Albersmeier A."/>
            <person name="Kalinowski J."/>
            <person name="Ruckert C."/>
        </authorList>
    </citation>
    <scope>NUCLEOTIDE SEQUENCE</scope>
    <source>
        <strain evidence="2">JCM 31311</strain>
    </source>
</reference>
<dbReference type="NCBIfam" id="NF033563">
    <property type="entry name" value="transpos_IS30"/>
    <property type="match status" value="1"/>
</dbReference>
<gene>
    <name evidence="2" type="ORF">GCM10008957_27920</name>
</gene>
<evidence type="ECO:0000259" key="1">
    <source>
        <dbReference type="PROSITE" id="PS50994"/>
    </source>
</evidence>
<dbReference type="InterPro" id="IPR001584">
    <property type="entry name" value="Integrase_cat-core"/>
</dbReference>
<dbReference type="GO" id="GO:0032196">
    <property type="term" value="P:transposition"/>
    <property type="evidence" value="ECO:0007669"/>
    <property type="project" value="TreeGrafter"/>
</dbReference>